<keyword evidence="1" id="KW-0732">Signal</keyword>
<dbReference type="OrthoDB" id="8925462at2759"/>
<gene>
    <name evidence="3" type="primary">LOC112542539</name>
</gene>
<evidence type="ECO:0000313" key="2">
    <source>
        <dbReference type="Proteomes" id="UP000695026"/>
    </source>
</evidence>
<feature type="chain" id="PRO_5039955576" evidence="1">
    <location>
        <begin position="21"/>
        <end position="77"/>
    </location>
</feature>
<proteinExistence type="predicted"/>
<organism evidence="2 3">
    <name type="scientific">Python bivittatus</name>
    <name type="common">Burmese python</name>
    <name type="synonym">Python molurus bivittatus</name>
    <dbReference type="NCBI Taxonomy" id="176946"/>
    <lineage>
        <taxon>Eukaryota</taxon>
        <taxon>Metazoa</taxon>
        <taxon>Chordata</taxon>
        <taxon>Craniata</taxon>
        <taxon>Vertebrata</taxon>
        <taxon>Euteleostomi</taxon>
        <taxon>Lepidosauria</taxon>
        <taxon>Squamata</taxon>
        <taxon>Bifurcata</taxon>
        <taxon>Unidentata</taxon>
        <taxon>Episquamata</taxon>
        <taxon>Toxicofera</taxon>
        <taxon>Serpentes</taxon>
        <taxon>Henophidia</taxon>
        <taxon>Pythonidae</taxon>
        <taxon>Python</taxon>
    </lineage>
</organism>
<dbReference type="RefSeq" id="XP_025031499.1">
    <property type="nucleotide sequence ID" value="XM_025175731.1"/>
</dbReference>
<name>A0A9F5JBA4_PYTBI</name>
<evidence type="ECO:0000313" key="3">
    <source>
        <dbReference type="RefSeq" id="XP_025031499.1"/>
    </source>
</evidence>
<dbReference type="GeneID" id="112542539"/>
<keyword evidence="2" id="KW-1185">Reference proteome</keyword>
<dbReference type="AlphaFoldDB" id="A0A9F5JBA4"/>
<dbReference type="Proteomes" id="UP000695026">
    <property type="component" value="Unplaced"/>
</dbReference>
<dbReference type="KEGG" id="pbi:112542539"/>
<protein>
    <submittedName>
        <fullName evidence="3">Semaphorin-6B-like</fullName>
    </submittedName>
</protein>
<reference evidence="3" key="1">
    <citation type="submission" date="2025-08" db="UniProtKB">
        <authorList>
            <consortium name="RefSeq"/>
        </authorList>
    </citation>
    <scope>IDENTIFICATION</scope>
    <source>
        <tissue evidence="3">Liver</tissue>
    </source>
</reference>
<sequence length="77" mass="8650">MSPVCLPFIFLLLLERMSHAHFPEESGPISIALEDYVKQYAVFVGNGLGRFASQDGGAERLHIQRMLTINRTLFIGE</sequence>
<evidence type="ECO:0000256" key="1">
    <source>
        <dbReference type="SAM" id="SignalP"/>
    </source>
</evidence>
<feature type="signal peptide" evidence="1">
    <location>
        <begin position="1"/>
        <end position="20"/>
    </location>
</feature>
<accession>A0A9F5JBA4</accession>
<feature type="non-terminal residue" evidence="3">
    <location>
        <position position="77"/>
    </location>
</feature>